<dbReference type="Proteomes" id="UP001605036">
    <property type="component" value="Unassembled WGS sequence"/>
</dbReference>
<name>A0ABD1XK88_9MARC</name>
<dbReference type="AlphaFoldDB" id="A0ABD1XK88"/>
<sequence>MFSFLLLHRVLFSSKLKLHHSPLPPPPPLTSPTLICLSLSPSVKVGVTNSVRSVFPGILCKAPFVLLFSCLHYWSGIRK</sequence>
<evidence type="ECO:0000313" key="2">
    <source>
        <dbReference type="Proteomes" id="UP001605036"/>
    </source>
</evidence>
<dbReference type="EMBL" id="JBHFFA010000008">
    <property type="protein sequence ID" value="KAL2609369.1"/>
    <property type="molecule type" value="Genomic_DNA"/>
</dbReference>
<protein>
    <submittedName>
        <fullName evidence="1">Uncharacterized protein</fullName>
    </submittedName>
</protein>
<gene>
    <name evidence="1" type="ORF">R1flu_027942</name>
</gene>
<reference evidence="1 2" key="1">
    <citation type="submission" date="2024-09" db="EMBL/GenBank/DDBJ databases">
        <title>Chromosome-scale assembly of Riccia fluitans.</title>
        <authorList>
            <person name="Paukszto L."/>
            <person name="Sawicki J."/>
            <person name="Karawczyk K."/>
            <person name="Piernik-Szablinska J."/>
            <person name="Szczecinska M."/>
            <person name="Mazdziarz M."/>
        </authorList>
    </citation>
    <scope>NUCLEOTIDE SEQUENCE [LARGE SCALE GENOMIC DNA]</scope>
    <source>
        <strain evidence="1">Rf_01</strain>
        <tissue evidence="1">Aerial parts of the thallus</tissue>
    </source>
</reference>
<organism evidence="1 2">
    <name type="scientific">Riccia fluitans</name>
    <dbReference type="NCBI Taxonomy" id="41844"/>
    <lineage>
        <taxon>Eukaryota</taxon>
        <taxon>Viridiplantae</taxon>
        <taxon>Streptophyta</taxon>
        <taxon>Embryophyta</taxon>
        <taxon>Marchantiophyta</taxon>
        <taxon>Marchantiopsida</taxon>
        <taxon>Marchantiidae</taxon>
        <taxon>Marchantiales</taxon>
        <taxon>Ricciaceae</taxon>
        <taxon>Riccia</taxon>
    </lineage>
</organism>
<keyword evidence="2" id="KW-1185">Reference proteome</keyword>
<proteinExistence type="predicted"/>
<comment type="caution">
    <text evidence="1">The sequence shown here is derived from an EMBL/GenBank/DDBJ whole genome shotgun (WGS) entry which is preliminary data.</text>
</comment>
<evidence type="ECO:0000313" key="1">
    <source>
        <dbReference type="EMBL" id="KAL2609369.1"/>
    </source>
</evidence>
<accession>A0ABD1XK88</accession>